<gene>
    <name evidence="1" type="ORF">Q31b_54750</name>
</gene>
<dbReference type="EMBL" id="SJPY01000010">
    <property type="protein sequence ID" value="TWU35379.1"/>
    <property type="molecule type" value="Genomic_DNA"/>
</dbReference>
<name>A0A5C6DKG6_9BACT</name>
<evidence type="ECO:0000313" key="2">
    <source>
        <dbReference type="Proteomes" id="UP000315471"/>
    </source>
</evidence>
<organism evidence="1 2">
    <name type="scientific">Novipirellula aureliae</name>
    <dbReference type="NCBI Taxonomy" id="2527966"/>
    <lineage>
        <taxon>Bacteria</taxon>
        <taxon>Pseudomonadati</taxon>
        <taxon>Planctomycetota</taxon>
        <taxon>Planctomycetia</taxon>
        <taxon>Pirellulales</taxon>
        <taxon>Pirellulaceae</taxon>
        <taxon>Novipirellula</taxon>
    </lineage>
</organism>
<evidence type="ECO:0000313" key="1">
    <source>
        <dbReference type="EMBL" id="TWU35379.1"/>
    </source>
</evidence>
<dbReference type="AlphaFoldDB" id="A0A5C6DKG6"/>
<keyword evidence="2" id="KW-1185">Reference proteome</keyword>
<sequence length="67" mass="7339">MPLKRATESEITGLIEGLFANGKIAKSRVLNASWSASQFRLAASLFPKLLICLAQVLRSRRLVPVEA</sequence>
<comment type="caution">
    <text evidence="1">The sequence shown here is derived from an EMBL/GenBank/DDBJ whole genome shotgun (WGS) entry which is preliminary data.</text>
</comment>
<dbReference type="Proteomes" id="UP000315471">
    <property type="component" value="Unassembled WGS sequence"/>
</dbReference>
<proteinExistence type="predicted"/>
<protein>
    <submittedName>
        <fullName evidence="1">Uncharacterized protein</fullName>
    </submittedName>
</protein>
<accession>A0A5C6DKG6</accession>
<reference evidence="1 2" key="1">
    <citation type="submission" date="2019-02" db="EMBL/GenBank/DDBJ databases">
        <title>Deep-cultivation of Planctomycetes and their phenomic and genomic characterization uncovers novel biology.</title>
        <authorList>
            <person name="Wiegand S."/>
            <person name="Jogler M."/>
            <person name="Boedeker C."/>
            <person name="Pinto D."/>
            <person name="Vollmers J."/>
            <person name="Rivas-Marin E."/>
            <person name="Kohn T."/>
            <person name="Peeters S.H."/>
            <person name="Heuer A."/>
            <person name="Rast P."/>
            <person name="Oberbeckmann S."/>
            <person name="Bunk B."/>
            <person name="Jeske O."/>
            <person name="Meyerdierks A."/>
            <person name="Storesund J.E."/>
            <person name="Kallscheuer N."/>
            <person name="Luecker S."/>
            <person name="Lage O.M."/>
            <person name="Pohl T."/>
            <person name="Merkel B.J."/>
            <person name="Hornburger P."/>
            <person name="Mueller R.-W."/>
            <person name="Bruemmer F."/>
            <person name="Labrenz M."/>
            <person name="Spormann A.M."/>
            <person name="Op Den Camp H."/>
            <person name="Overmann J."/>
            <person name="Amann R."/>
            <person name="Jetten M.S.M."/>
            <person name="Mascher T."/>
            <person name="Medema M.H."/>
            <person name="Devos D.P."/>
            <person name="Kaster A.-K."/>
            <person name="Ovreas L."/>
            <person name="Rohde M."/>
            <person name="Galperin M.Y."/>
            <person name="Jogler C."/>
        </authorList>
    </citation>
    <scope>NUCLEOTIDE SEQUENCE [LARGE SCALE GENOMIC DNA]</scope>
    <source>
        <strain evidence="1 2">Q31b</strain>
    </source>
</reference>